<sequence length="91" mass="10071">MAKESLGEKLEKQVQNLKGGLKGVADKLTAEDTDPRTVGMAGPISGARPPVHREREQTKEQLYAEARRLDVKGRSTMTKSELEQAIRAARR</sequence>
<dbReference type="AlphaFoldDB" id="A0A4R8C115"/>
<dbReference type="EMBL" id="SODP01000002">
    <property type="protein sequence ID" value="TDW69399.1"/>
    <property type="molecule type" value="Genomic_DNA"/>
</dbReference>
<keyword evidence="3" id="KW-1185">Reference proteome</keyword>
<evidence type="ECO:0000313" key="3">
    <source>
        <dbReference type="Proteomes" id="UP000295146"/>
    </source>
</evidence>
<proteinExistence type="predicted"/>
<dbReference type="OrthoDB" id="215254at2"/>
<evidence type="ECO:0000256" key="1">
    <source>
        <dbReference type="SAM" id="MobiDB-lite"/>
    </source>
</evidence>
<evidence type="ECO:0000313" key="2">
    <source>
        <dbReference type="EMBL" id="TDW69399.1"/>
    </source>
</evidence>
<feature type="compositionally biased region" description="Basic and acidic residues" evidence="1">
    <location>
        <begin position="24"/>
        <end position="35"/>
    </location>
</feature>
<comment type="caution">
    <text evidence="2">The sequence shown here is derived from an EMBL/GenBank/DDBJ whole genome shotgun (WGS) entry which is preliminary data.</text>
</comment>
<name>A0A4R8C115_9ACTN</name>
<organism evidence="2 3">
    <name type="scientific">Kribbella pratensis</name>
    <dbReference type="NCBI Taxonomy" id="2512112"/>
    <lineage>
        <taxon>Bacteria</taxon>
        <taxon>Bacillati</taxon>
        <taxon>Actinomycetota</taxon>
        <taxon>Actinomycetes</taxon>
        <taxon>Propionibacteriales</taxon>
        <taxon>Kribbellaceae</taxon>
        <taxon>Kribbella</taxon>
    </lineage>
</organism>
<evidence type="ECO:0008006" key="4">
    <source>
        <dbReference type="Google" id="ProtNLM"/>
    </source>
</evidence>
<reference evidence="2 3" key="1">
    <citation type="submission" date="2019-03" db="EMBL/GenBank/DDBJ databases">
        <title>Genomic Encyclopedia of Type Strains, Phase III (KMG-III): the genomes of soil and plant-associated and newly described type strains.</title>
        <authorList>
            <person name="Whitman W."/>
        </authorList>
    </citation>
    <scope>NUCLEOTIDE SEQUENCE [LARGE SCALE GENOMIC DNA]</scope>
    <source>
        <strain evidence="2 3">VKM Ac-2573</strain>
    </source>
</reference>
<accession>A0A4R8C115</accession>
<dbReference type="Proteomes" id="UP000295146">
    <property type="component" value="Unassembled WGS sequence"/>
</dbReference>
<dbReference type="RefSeq" id="WP_134104514.1">
    <property type="nucleotide sequence ID" value="NZ_SODP01000002.1"/>
</dbReference>
<protein>
    <recommendedName>
        <fullName evidence="4">Rho termination factor-like protein</fullName>
    </recommendedName>
</protein>
<gene>
    <name evidence="2" type="ORF">EV653_3423</name>
</gene>
<feature type="region of interest" description="Disordered" evidence="1">
    <location>
        <begin position="18"/>
        <end position="57"/>
    </location>
</feature>